<gene>
    <name evidence="2" type="ORF">CYMTET_40550</name>
</gene>
<dbReference type="Pfam" id="PF21634">
    <property type="entry name" value="MOV-10_beta-barrel"/>
    <property type="match status" value="1"/>
</dbReference>
<reference evidence="2 3" key="1">
    <citation type="journal article" date="2015" name="Genome Biol. Evol.">
        <title>Comparative Genomics of a Bacterivorous Green Alga Reveals Evolutionary Causalities and Consequences of Phago-Mixotrophic Mode of Nutrition.</title>
        <authorList>
            <person name="Burns J.A."/>
            <person name="Paasch A."/>
            <person name="Narechania A."/>
            <person name="Kim E."/>
        </authorList>
    </citation>
    <scope>NUCLEOTIDE SEQUENCE [LARGE SCALE GENOMIC DNA]</scope>
    <source>
        <strain evidence="2 3">PLY_AMNH</strain>
    </source>
</reference>
<accession>A0AAE0C9W7</accession>
<comment type="caution">
    <text evidence="2">The sequence shown here is derived from an EMBL/GenBank/DDBJ whole genome shotgun (WGS) entry which is preliminary data.</text>
</comment>
<protein>
    <recommendedName>
        <fullName evidence="1">Helicase MOV-10-like beta-barrel domain-containing protein</fullName>
    </recommendedName>
</protein>
<organism evidence="2 3">
    <name type="scientific">Cymbomonas tetramitiformis</name>
    <dbReference type="NCBI Taxonomy" id="36881"/>
    <lineage>
        <taxon>Eukaryota</taxon>
        <taxon>Viridiplantae</taxon>
        <taxon>Chlorophyta</taxon>
        <taxon>Pyramimonadophyceae</taxon>
        <taxon>Pyramimonadales</taxon>
        <taxon>Pyramimonadaceae</taxon>
        <taxon>Cymbomonas</taxon>
    </lineage>
</organism>
<evidence type="ECO:0000259" key="1">
    <source>
        <dbReference type="Pfam" id="PF21634"/>
    </source>
</evidence>
<dbReference type="Proteomes" id="UP001190700">
    <property type="component" value="Unassembled WGS sequence"/>
</dbReference>
<name>A0AAE0C9W7_9CHLO</name>
<proteinExistence type="predicted"/>
<evidence type="ECO:0000313" key="2">
    <source>
        <dbReference type="EMBL" id="KAK3250050.1"/>
    </source>
</evidence>
<keyword evidence="3" id="KW-1185">Reference proteome</keyword>
<dbReference type="EMBL" id="LGRX02026943">
    <property type="protein sequence ID" value="KAK3250050.1"/>
    <property type="molecule type" value="Genomic_DNA"/>
</dbReference>
<dbReference type="AlphaFoldDB" id="A0AAE0C9W7"/>
<evidence type="ECO:0000313" key="3">
    <source>
        <dbReference type="Proteomes" id="UP001190700"/>
    </source>
</evidence>
<dbReference type="InterPro" id="IPR049080">
    <property type="entry name" value="MOV-10-like_beta-barrel"/>
</dbReference>
<feature type="domain" description="Helicase MOV-10-like beta-barrel" evidence="1">
    <location>
        <begin position="480"/>
        <end position="522"/>
    </location>
</feature>
<sequence>MQGDRGASTPRPTHITSRMLKMCPELEAHPALALITQQHIKALALAPGREVARKVIDSACRDYMEGRMLPAVPPAFGPSLAASLQMHLETAGGLLGTSKPSITIPPPPTHQPPSAKMQAFPAHAGQARRGVEYRAAIQQCLNQGDVLLRDKENITLTPTYGVDFGIQRCKKQSNASASTLFLPMDGFSAAVEAKSAAPFYRQINIRNNNLFPVMLVGVHCFPDLMPSLRLHDDFGVADASLEGSNETRGGHGGALLPAGGGEYVITVDLRCIAQQQGVLSQWLVCVLNTGDRLNSDFAAVSQEAWTGGMLTIGRRICATVATAADDVAACMLRSEAAPYYPQWLRAAFATPPQMFLKGPPPLVGDLLDTVQDASWECFPRLPFCDVTRSVPAAFASRAGQAPVSIAGPTGGYLTVPRSDYEEQLLWAAGSFWQSQPQGERCYLQQLKYLLRLLSLEELAQRQSMEHYDLFHTQLVPHAAQAASPLYRLHVPGLSEQRPPVLIGDVIHVIPAGMEGAMELAGAVWDLNPRESWVAVHLPPEPGPTALREAGGRVHARFTCDATLPARMRHAVYQAAHLRTPLLPTSPAPPTPAAAQAVRLPRPLPFTSGFEGLVLANGDAVWYSLSAAPSRSPSHPGTGDGTRNRFASTFFPRDGGGGCRRRSQYDNAPELLLADRGLLLAPHTKTNTKSHGALGYELKRGGERTC</sequence>